<gene>
    <name evidence="1" type="ORF">EAY07_26235</name>
</gene>
<proteinExistence type="predicted"/>
<sequence length="98" mass="11299">MLSVAIDNTSIVSLIEDIVLDHSTLNGLSTETLEQIINFSVANDDYRALDIITHIHTGIYGYDDRQPEWLESRFDADKWILKFSKTPKTIHWDSVYLD</sequence>
<protein>
    <submittedName>
        <fullName evidence="1">Integrase</fullName>
    </submittedName>
</protein>
<name>A0ABD4KYH9_VIBAN</name>
<comment type="caution">
    <text evidence="1">The sequence shown here is derived from an EMBL/GenBank/DDBJ whole genome shotgun (WGS) entry which is preliminary data.</text>
</comment>
<evidence type="ECO:0000313" key="1">
    <source>
        <dbReference type="EMBL" id="MBF4275437.1"/>
    </source>
</evidence>
<dbReference type="EMBL" id="RDOM01001203">
    <property type="protein sequence ID" value="MBF4275437.1"/>
    <property type="molecule type" value="Genomic_DNA"/>
</dbReference>
<reference evidence="1 2" key="1">
    <citation type="journal article" date="2021" name="PeerJ">
        <title>Analysis of 44 Vibrio anguillarum genomes reveals high genetic diversity.</title>
        <authorList>
            <person name="Hansen M.J."/>
            <person name="Dalsgaard I."/>
        </authorList>
    </citation>
    <scope>NUCLEOTIDE SEQUENCE [LARGE SCALE GENOMIC DNA]</scope>
    <source>
        <strain evidence="1 2">17-16730-2A</strain>
    </source>
</reference>
<accession>A0ABD4KYH9</accession>
<dbReference type="AlphaFoldDB" id="A0ABD4KYH9"/>
<evidence type="ECO:0000313" key="2">
    <source>
        <dbReference type="Proteomes" id="UP000722957"/>
    </source>
</evidence>
<organism evidence="1 2">
    <name type="scientific">Vibrio anguillarum</name>
    <name type="common">Listonella anguillarum</name>
    <dbReference type="NCBI Taxonomy" id="55601"/>
    <lineage>
        <taxon>Bacteria</taxon>
        <taxon>Pseudomonadati</taxon>
        <taxon>Pseudomonadota</taxon>
        <taxon>Gammaproteobacteria</taxon>
        <taxon>Vibrionales</taxon>
        <taxon>Vibrionaceae</taxon>
        <taxon>Vibrio</taxon>
    </lineage>
</organism>
<dbReference type="Proteomes" id="UP000722957">
    <property type="component" value="Unassembled WGS sequence"/>
</dbReference>
<feature type="non-terminal residue" evidence="1">
    <location>
        <position position="98"/>
    </location>
</feature>